<comment type="caution">
    <text evidence="3">The sequence shown here is derived from an EMBL/GenBank/DDBJ whole genome shotgun (WGS) entry which is preliminary data.</text>
</comment>
<proteinExistence type="predicted"/>
<sequence length="1264" mass="135688">MHPAARSPGESLSRGSGSLRPAPSRPESGASLVIILAFIVLLTVLVLAYFSYSSLQRQISQASVNQAAAEVFARGAVNTIIGDLRQEIMAGSTNVSTDPAKYAAYYPVNAGTMVPAISGFTTNTGLENLLKVSRSGSSFFSGSSYNSGTYPAANRAAALSTTNASQNGRYMSVDRWNAALLLAKADTNSATNFTPVAAFTAPDWIFVARDGSNPTTWNTDLRWSATNSSTVVGRFAYAIYDEGGLLDMNAAGFPPGSPTNLIAGKGGLATADLSVIPGMTTNAITALVGWRNYVTAGASGTFPGYSFSTAGQTNYFETMRTNTAGFLRTANTTLPGGKSDRMFVSRQQLIQFLTQGAAGNDGERASLQNALRYMGTFSRDLEQPSFRPDPNRPKNILSPLIGDTGGTPGIGNGNDAYSSDGSTQDAINPALLSVRDADGKPVLKRRFPLSRLALLKPNPSAADAAKIKDYFGLTWDNAANGWVYDHGDPTKIYRLSEIPAGREPDFFEVLKAAIHVDSLGKQFGGLDSPATPHGQNGIGTGINQRMYDGETQSQIARIAANIIDQYDEDSYPTRINFANRDFYGVENLPYLAGWQQMWYRLRHLGASDIDPTKLPPDAHGATGVVFPYESAAMIQPIIWNPHAPDTRTNPPDVPTEFRIYAGATDNNAYGVGDSATQCYAQVARDWWTGTTKSDLRYTFPASSAYATANGMTLVGSLYRFPYAMIDPDVSILTFNTGAGDAAFREPFRLRAPNFPAGSNASNIPGYPAGSVTVSDPNLVAADGGSDTVIGFFCGKAWTGPCISNLNTQEWLSYGQINADLKLTLQYKKGGTWYTYDVIPNVFNSSSNSSTVDNTDVYPNIRTFRTCLRADPRTNRWGLFHLATWPSVNPTDVPSGLSFLGDNGVDKISGNVKHARYYLPQGITWKPSSAATYLGQGTPNGPAAPGWVNPSIWNPGDLMVNLARSPNGNPNSGTSTTAPPGAKFYYTDPDGVMRRGSGWNFSGSDGLPLYVNNPNSRPVILNRPFRSVAELGYVFRDIAWKNLDVFTPESPDTALMDVFCLNELENAPDDVAVAGRVNLNTRQPKVLEAIISGASKAEGGVLTSTEAAAAAKKLSDWTADTSTVSTSIRLKGPLRNRGELIGKYVTDTAYASPPNLTGYQNPILNPETTFRGFAGELTSGGIFSATADASIPRRAESVIRALADAGNTRTWNLLVDLVAQVGRYPDHATSLSQFVVEGETRFWVHLAIDRHTGKIVAEQWEAVSE</sequence>
<evidence type="ECO:0000313" key="3">
    <source>
        <dbReference type="EMBL" id="GAT32321.1"/>
    </source>
</evidence>
<keyword evidence="2" id="KW-1133">Transmembrane helix</keyword>
<feature type="compositionally biased region" description="Low complexity" evidence="1">
    <location>
        <begin position="1"/>
        <end position="21"/>
    </location>
</feature>
<keyword evidence="2" id="KW-0812">Transmembrane</keyword>
<evidence type="ECO:0000256" key="1">
    <source>
        <dbReference type="SAM" id="MobiDB-lite"/>
    </source>
</evidence>
<feature type="compositionally biased region" description="Gly residues" evidence="1">
    <location>
        <begin position="403"/>
        <end position="412"/>
    </location>
</feature>
<name>A0A146G3V9_TERSA</name>
<keyword evidence="4" id="KW-1185">Reference proteome</keyword>
<feature type="transmembrane region" description="Helical" evidence="2">
    <location>
        <begin position="30"/>
        <end position="52"/>
    </location>
</feature>
<keyword evidence="2" id="KW-0472">Membrane</keyword>
<reference evidence="4" key="1">
    <citation type="journal article" date="2017" name="Genome Announc.">
        <title>Draft Genome Sequence of Terrimicrobium sacchariphilum NM-5T, a Facultative Anaerobic Soil Bacterium of the Class Spartobacteria.</title>
        <authorList>
            <person name="Qiu Y.L."/>
            <person name="Tourlousse D.M."/>
            <person name="Matsuura N."/>
            <person name="Ohashi A."/>
            <person name="Sekiguchi Y."/>
        </authorList>
    </citation>
    <scope>NUCLEOTIDE SEQUENCE [LARGE SCALE GENOMIC DNA]</scope>
    <source>
        <strain evidence="4">NM-5</strain>
    </source>
</reference>
<gene>
    <name evidence="3" type="ORF">TSACC_2719</name>
</gene>
<evidence type="ECO:0000256" key="2">
    <source>
        <dbReference type="SAM" id="Phobius"/>
    </source>
</evidence>
<dbReference type="AlphaFoldDB" id="A0A146G3V9"/>
<dbReference type="EMBL" id="BDCO01000002">
    <property type="protein sequence ID" value="GAT32321.1"/>
    <property type="molecule type" value="Genomic_DNA"/>
</dbReference>
<accession>A0A146G3V9</accession>
<feature type="region of interest" description="Disordered" evidence="1">
    <location>
        <begin position="1"/>
        <end position="25"/>
    </location>
</feature>
<dbReference type="InParanoid" id="A0A146G3V9"/>
<dbReference type="STRING" id="690879.TSACC_2719"/>
<organism evidence="3 4">
    <name type="scientific">Terrimicrobium sacchariphilum</name>
    <dbReference type="NCBI Taxonomy" id="690879"/>
    <lineage>
        <taxon>Bacteria</taxon>
        <taxon>Pseudomonadati</taxon>
        <taxon>Verrucomicrobiota</taxon>
        <taxon>Terrimicrobiia</taxon>
        <taxon>Terrimicrobiales</taxon>
        <taxon>Terrimicrobiaceae</taxon>
        <taxon>Terrimicrobium</taxon>
    </lineage>
</organism>
<evidence type="ECO:0000313" key="4">
    <source>
        <dbReference type="Proteomes" id="UP000076023"/>
    </source>
</evidence>
<feature type="region of interest" description="Disordered" evidence="1">
    <location>
        <begin position="379"/>
        <end position="422"/>
    </location>
</feature>
<dbReference type="Proteomes" id="UP000076023">
    <property type="component" value="Unassembled WGS sequence"/>
</dbReference>
<protein>
    <submittedName>
        <fullName evidence="3">Tfp pilus assembly protein PilX</fullName>
    </submittedName>
</protein>